<evidence type="ECO:0000256" key="2">
    <source>
        <dbReference type="ARBA" id="ARBA00022857"/>
    </source>
</evidence>
<dbReference type="Proteomes" id="UP000708208">
    <property type="component" value="Unassembled WGS sequence"/>
</dbReference>
<dbReference type="GO" id="GO:0050038">
    <property type="term" value="F:L-xylulose reductase (NADPH) activity"/>
    <property type="evidence" value="ECO:0007669"/>
    <property type="project" value="TreeGrafter"/>
</dbReference>
<dbReference type="Pfam" id="PF00106">
    <property type="entry name" value="adh_short"/>
    <property type="match status" value="1"/>
</dbReference>
<dbReference type="GO" id="GO:0006006">
    <property type="term" value="P:glucose metabolic process"/>
    <property type="evidence" value="ECO:0007669"/>
    <property type="project" value="TreeGrafter"/>
</dbReference>
<protein>
    <recommendedName>
        <fullName evidence="5">L-xylulose reductase</fullName>
    </recommendedName>
</protein>
<keyword evidence="4" id="KW-1185">Reference proteome</keyword>
<organism evidence="3 4">
    <name type="scientific">Allacma fusca</name>
    <dbReference type="NCBI Taxonomy" id="39272"/>
    <lineage>
        <taxon>Eukaryota</taxon>
        <taxon>Metazoa</taxon>
        <taxon>Ecdysozoa</taxon>
        <taxon>Arthropoda</taxon>
        <taxon>Hexapoda</taxon>
        <taxon>Collembola</taxon>
        <taxon>Symphypleona</taxon>
        <taxon>Sminthuridae</taxon>
        <taxon>Allacma</taxon>
    </lineage>
</organism>
<dbReference type="AlphaFoldDB" id="A0A8J2IY74"/>
<evidence type="ECO:0000313" key="4">
    <source>
        <dbReference type="Proteomes" id="UP000708208"/>
    </source>
</evidence>
<gene>
    <name evidence="3" type="ORF">AFUS01_LOCUS208</name>
</gene>
<dbReference type="GO" id="GO:0004090">
    <property type="term" value="F:carbonyl reductase (NADPH) activity"/>
    <property type="evidence" value="ECO:0007669"/>
    <property type="project" value="TreeGrafter"/>
</dbReference>
<dbReference type="InterPro" id="IPR002347">
    <property type="entry name" value="SDR_fam"/>
</dbReference>
<proteinExistence type="inferred from homology"/>
<comment type="similarity">
    <text evidence="1">Belongs to the short-chain dehydrogenases/reductases (SDR) family.</text>
</comment>
<dbReference type="EMBL" id="CAJVCH010000823">
    <property type="protein sequence ID" value="CAG7634442.1"/>
    <property type="molecule type" value="Genomic_DNA"/>
</dbReference>
<dbReference type="InterPro" id="IPR051737">
    <property type="entry name" value="L-xylulose/Carbonyl_redctase"/>
</dbReference>
<sequence length="254" mass="26517">MSYESSFKGKTAIVTGAGRGIGRAIAVKLHALGVTVIAVARNPGNLTSLQKECPNVKIVPVDLGNWEATREAFEKLPAVDYLVNNAGVLTPANFLDVTQQDFDTICGVNLKAVINVSQVVAKKMIAAGKPGSIVNVSSAVGLKALPAVCAYSTLKAGLDQLTRIMAIELAPHKIRVNGINPGGVMTDMYANAQKDVPATEGDDDMFAEHNARIPGPQKIVGVDEVVATTLFLLSDVAPMIVGSSLAVDGGFSFS</sequence>
<comment type="caution">
    <text evidence="3">The sequence shown here is derived from an EMBL/GenBank/DDBJ whole genome shotgun (WGS) entry which is preliminary data.</text>
</comment>
<keyword evidence="2" id="KW-0521">NADP</keyword>
<evidence type="ECO:0008006" key="5">
    <source>
        <dbReference type="Google" id="ProtNLM"/>
    </source>
</evidence>
<dbReference type="PANTHER" id="PTHR44252">
    <property type="entry name" value="D-ERYTHRULOSE REDUCTASE"/>
    <property type="match status" value="1"/>
</dbReference>
<name>A0A8J2IY74_9HEXA</name>
<evidence type="ECO:0000313" key="3">
    <source>
        <dbReference type="EMBL" id="CAG7634442.1"/>
    </source>
</evidence>
<evidence type="ECO:0000256" key="1">
    <source>
        <dbReference type="ARBA" id="ARBA00006484"/>
    </source>
</evidence>
<dbReference type="PANTHER" id="PTHR44252:SF3">
    <property type="entry name" value="D-ERYTHRULOSE REDUCTASE-RELATED"/>
    <property type="match status" value="1"/>
</dbReference>
<dbReference type="GO" id="GO:0005997">
    <property type="term" value="P:xylulose metabolic process"/>
    <property type="evidence" value="ECO:0007669"/>
    <property type="project" value="TreeGrafter"/>
</dbReference>
<accession>A0A8J2IY74</accession>
<reference evidence="3" key="1">
    <citation type="submission" date="2021-06" db="EMBL/GenBank/DDBJ databases">
        <authorList>
            <person name="Hodson N. C."/>
            <person name="Mongue J. A."/>
            <person name="Jaron S. K."/>
        </authorList>
    </citation>
    <scope>NUCLEOTIDE SEQUENCE</scope>
</reference>
<dbReference type="OrthoDB" id="1393670at2759"/>
<dbReference type="FunFam" id="3.40.50.720:FF:000084">
    <property type="entry name" value="Short-chain dehydrogenase reductase"/>
    <property type="match status" value="1"/>
</dbReference>